<gene>
    <name evidence="2" type="ORF">A2717_02975</name>
</gene>
<comment type="caution">
    <text evidence="2">The sequence shown here is derived from an EMBL/GenBank/DDBJ whole genome shotgun (WGS) entry which is preliminary data.</text>
</comment>
<dbReference type="AlphaFoldDB" id="A0A1F5N795"/>
<protein>
    <submittedName>
        <fullName evidence="2">Uncharacterized protein</fullName>
    </submittedName>
</protein>
<feature type="transmembrane region" description="Helical" evidence="1">
    <location>
        <begin position="71"/>
        <end position="92"/>
    </location>
</feature>
<evidence type="ECO:0000256" key="1">
    <source>
        <dbReference type="SAM" id="Phobius"/>
    </source>
</evidence>
<keyword evidence="1" id="KW-1133">Transmembrane helix</keyword>
<dbReference type="Proteomes" id="UP000177610">
    <property type="component" value="Unassembled WGS sequence"/>
</dbReference>
<proteinExistence type="predicted"/>
<feature type="transmembrane region" description="Helical" evidence="1">
    <location>
        <begin position="142"/>
        <end position="160"/>
    </location>
</feature>
<feature type="transmembrane region" description="Helical" evidence="1">
    <location>
        <begin position="46"/>
        <end position="64"/>
    </location>
</feature>
<reference evidence="2 3" key="1">
    <citation type="journal article" date="2016" name="Nat. Commun.">
        <title>Thousands of microbial genomes shed light on interconnected biogeochemical processes in an aquifer system.</title>
        <authorList>
            <person name="Anantharaman K."/>
            <person name="Brown C.T."/>
            <person name="Hug L.A."/>
            <person name="Sharon I."/>
            <person name="Castelle C.J."/>
            <person name="Probst A.J."/>
            <person name="Thomas B.C."/>
            <person name="Singh A."/>
            <person name="Wilkins M.J."/>
            <person name="Karaoz U."/>
            <person name="Brodie E.L."/>
            <person name="Williams K.H."/>
            <person name="Hubbard S.S."/>
            <person name="Banfield J.F."/>
        </authorList>
    </citation>
    <scope>NUCLEOTIDE SEQUENCE [LARGE SCALE GENOMIC DNA]</scope>
</reference>
<evidence type="ECO:0000313" key="3">
    <source>
        <dbReference type="Proteomes" id="UP000177610"/>
    </source>
</evidence>
<sequence>MTRLLLLILLLTVVYSWDECKYVLHAVWAKIRKRKITEYQKSETDLLVSDIVLIATIPLSLAFLMLGSQSLLIKLLLLLAEFVLIGLILRGLEEYRRRRKFTSHYQGFDKAVAIGFSVLGFLSPSMQFASGVVRSTTHVGKYLIALAIPLTLGLVLTFLSQQLGEEQFSSQLDVLIIIAVFGIILNITIEALEHMFYISKYKLSSLLRIVLGIFTCTYLYFML</sequence>
<feature type="transmembrane region" description="Helical" evidence="1">
    <location>
        <begin position="201"/>
        <end position="221"/>
    </location>
</feature>
<keyword evidence="1" id="KW-0812">Transmembrane</keyword>
<accession>A0A1F5N795</accession>
<keyword evidence="1" id="KW-0472">Membrane</keyword>
<feature type="transmembrane region" description="Helical" evidence="1">
    <location>
        <begin position="172"/>
        <end position="189"/>
    </location>
</feature>
<dbReference type="STRING" id="1817821.A2717_02975"/>
<evidence type="ECO:0000313" key="2">
    <source>
        <dbReference type="EMBL" id="OGE73551.1"/>
    </source>
</evidence>
<dbReference type="EMBL" id="MFEH01000007">
    <property type="protein sequence ID" value="OGE73551.1"/>
    <property type="molecule type" value="Genomic_DNA"/>
</dbReference>
<organism evidence="2 3">
    <name type="scientific">Candidatus Doudnabacteria bacterium RIFCSPHIGHO2_01_FULL_41_86</name>
    <dbReference type="NCBI Taxonomy" id="1817821"/>
    <lineage>
        <taxon>Bacteria</taxon>
        <taxon>Candidatus Doudnaibacteriota</taxon>
    </lineage>
</organism>
<name>A0A1F5N795_9BACT</name>